<feature type="domain" description="FAD dependent oxidoreductase" evidence="2">
    <location>
        <begin position="11"/>
        <end position="404"/>
    </location>
</feature>
<name>A0A1G5JYH8_9HYPH</name>
<proteinExistence type="predicted"/>
<dbReference type="Proteomes" id="UP000199569">
    <property type="component" value="Unassembled WGS sequence"/>
</dbReference>
<dbReference type="OrthoDB" id="9805337at2"/>
<evidence type="ECO:0000259" key="2">
    <source>
        <dbReference type="Pfam" id="PF01266"/>
    </source>
</evidence>
<dbReference type="RefSeq" id="WP_091135825.1">
    <property type="nucleotide sequence ID" value="NZ_FMVJ01000008.1"/>
</dbReference>
<keyword evidence="4" id="KW-1185">Reference proteome</keyword>
<organism evidence="3 4">
    <name type="scientific">Microvirga guangxiensis</name>
    <dbReference type="NCBI Taxonomy" id="549386"/>
    <lineage>
        <taxon>Bacteria</taxon>
        <taxon>Pseudomonadati</taxon>
        <taxon>Pseudomonadota</taxon>
        <taxon>Alphaproteobacteria</taxon>
        <taxon>Hyphomicrobiales</taxon>
        <taxon>Methylobacteriaceae</taxon>
        <taxon>Microvirga</taxon>
    </lineage>
</organism>
<dbReference type="InterPro" id="IPR036188">
    <property type="entry name" value="FAD/NAD-bd_sf"/>
</dbReference>
<evidence type="ECO:0000313" key="4">
    <source>
        <dbReference type="Proteomes" id="UP000199569"/>
    </source>
</evidence>
<dbReference type="Pfam" id="PF01266">
    <property type="entry name" value="DAO"/>
    <property type="match status" value="1"/>
</dbReference>
<evidence type="ECO:0000313" key="3">
    <source>
        <dbReference type="EMBL" id="SCY93387.1"/>
    </source>
</evidence>
<reference evidence="3 4" key="1">
    <citation type="submission" date="2016-10" db="EMBL/GenBank/DDBJ databases">
        <authorList>
            <person name="de Groot N.N."/>
        </authorList>
    </citation>
    <scope>NUCLEOTIDE SEQUENCE [LARGE SCALE GENOMIC DNA]</scope>
    <source>
        <strain evidence="3 4">CGMCC 1.7666</strain>
    </source>
</reference>
<gene>
    <name evidence="3" type="ORF">SAMN02927923_02917</name>
</gene>
<dbReference type="AlphaFoldDB" id="A0A1G5JYH8"/>
<dbReference type="InterPro" id="IPR006076">
    <property type="entry name" value="FAD-dep_OxRdtase"/>
</dbReference>
<dbReference type="PANTHER" id="PTHR13847:SF289">
    <property type="entry name" value="GLYCINE OXIDASE"/>
    <property type="match status" value="1"/>
</dbReference>
<protein>
    <submittedName>
        <fullName evidence="3">D-amino-acid dehydrogenase</fullName>
    </submittedName>
</protein>
<accession>A0A1G5JYH8</accession>
<dbReference type="GO" id="GO:0016491">
    <property type="term" value="F:oxidoreductase activity"/>
    <property type="evidence" value="ECO:0007669"/>
    <property type="project" value="UniProtKB-KW"/>
</dbReference>
<evidence type="ECO:0000256" key="1">
    <source>
        <dbReference type="ARBA" id="ARBA00023002"/>
    </source>
</evidence>
<dbReference type="GO" id="GO:0005737">
    <property type="term" value="C:cytoplasm"/>
    <property type="evidence" value="ECO:0007669"/>
    <property type="project" value="TreeGrafter"/>
</dbReference>
<dbReference type="Gene3D" id="3.30.9.10">
    <property type="entry name" value="D-Amino Acid Oxidase, subunit A, domain 2"/>
    <property type="match status" value="1"/>
</dbReference>
<dbReference type="STRING" id="549386.SAMN02927923_02917"/>
<dbReference type="PANTHER" id="PTHR13847">
    <property type="entry name" value="SARCOSINE DEHYDROGENASE-RELATED"/>
    <property type="match status" value="1"/>
</dbReference>
<keyword evidence="1" id="KW-0560">Oxidoreductase</keyword>
<dbReference type="SUPFAM" id="SSF54373">
    <property type="entry name" value="FAD-linked reductases, C-terminal domain"/>
    <property type="match status" value="1"/>
</dbReference>
<dbReference type="Gene3D" id="3.50.50.60">
    <property type="entry name" value="FAD/NAD(P)-binding domain"/>
    <property type="match status" value="2"/>
</dbReference>
<dbReference type="SUPFAM" id="SSF51905">
    <property type="entry name" value="FAD/NAD(P)-binding domain"/>
    <property type="match status" value="1"/>
</dbReference>
<dbReference type="EMBL" id="FMVJ01000008">
    <property type="protein sequence ID" value="SCY93387.1"/>
    <property type="molecule type" value="Genomic_DNA"/>
</dbReference>
<sequence>MQTSDSSRLTVAVIGAGVVGLSTARWLQRNGVEVVLVDPTPPLPGVPFRNAASFGNAATIAPSGIFPTAAPGILQKVPGMLLRRDGPLTLYWADLLDLAPWLAAFLSASLRSRQDHLISALASLMRVIEQGHGPLMEEVAGIRLGRGKGSIHLYRDAQEAESAKKSNDRRRAEGIDAQFLTRDEIAALEPNLAPGYVGGTIFPGCYVLDTPEAYCRGLAEVIQRHGGRFVSAKAEHIKSESDGVLIYVEGTTIMADRVVVSAGAWSRSLSRQIGDVLNMNTERGYHVAFAYKEPLLTHAVMYPSDGFFLTPLSHQIRAAGTVDLGGLDKPGRPSRLKVLEEKARRMLPALGERQDTWLGFRPSTPDGIPFIGPSRRDPRIVYACGHGHLGLTLGGITGKLVSELMAGQKPSVDLTPFSPDRAMLRLK</sequence>